<feature type="domain" description="N-acetyltransferase" evidence="1">
    <location>
        <begin position="139"/>
        <end position="242"/>
    </location>
</feature>
<protein>
    <recommendedName>
        <fullName evidence="1">N-acetyltransferase domain-containing protein</fullName>
    </recommendedName>
</protein>
<organism evidence="2">
    <name type="scientific">Chromera velia CCMP2878</name>
    <dbReference type="NCBI Taxonomy" id="1169474"/>
    <lineage>
        <taxon>Eukaryota</taxon>
        <taxon>Sar</taxon>
        <taxon>Alveolata</taxon>
        <taxon>Colpodellida</taxon>
        <taxon>Chromeraceae</taxon>
        <taxon>Chromera</taxon>
    </lineage>
</organism>
<dbReference type="SUPFAM" id="SSF55729">
    <property type="entry name" value="Acyl-CoA N-acyltransferases (Nat)"/>
    <property type="match status" value="1"/>
</dbReference>
<reference evidence="2" key="1">
    <citation type="submission" date="2014-11" db="EMBL/GenBank/DDBJ databases">
        <authorList>
            <person name="Otto D Thomas"/>
            <person name="Naeem Raeece"/>
        </authorList>
    </citation>
    <scope>NUCLEOTIDE SEQUENCE</scope>
</reference>
<evidence type="ECO:0000259" key="1">
    <source>
        <dbReference type="PROSITE" id="PS51186"/>
    </source>
</evidence>
<evidence type="ECO:0000313" key="2">
    <source>
        <dbReference type="EMBL" id="CEM53708.1"/>
    </source>
</evidence>
<dbReference type="InterPro" id="IPR000182">
    <property type="entry name" value="GNAT_dom"/>
</dbReference>
<dbReference type="InterPro" id="IPR052742">
    <property type="entry name" value="Mito_N-acetyltransferase"/>
</dbReference>
<dbReference type="EMBL" id="CDMZ01005719">
    <property type="protein sequence ID" value="CEM53708.1"/>
    <property type="molecule type" value="Genomic_DNA"/>
</dbReference>
<name>A0A0G4I973_9ALVE</name>
<dbReference type="CDD" id="cd04301">
    <property type="entry name" value="NAT_SF"/>
    <property type="match status" value="1"/>
</dbReference>
<dbReference type="GO" id="GO:0016747">
    <property type="term" value="F:acyltransferase activity, transferring groups other than amino-acyl groups"/>
    <property type="evidence" value="ECO:0007669"/>
    <property type="project" value="InterPro"/>
</dbReference>
<dbReference type="Gene3D" id="3.40.630.30">
    <property type="match status" value="1"/>
</dbReference>
<proteinExistence type="predicted"/>
<sequence length="248" mass="26623">MAYVIESGSRAASSGVRLNFLPAALTLSGGAEAEVDWFAPGDFDAVHKMFSYALEEGNSFPQEGPVDAAGFRAYFLSHDVLVCRVKTKRPSKENESADGAAGPDGVPLGEMAVVTSTSAETGAPVGEKAAESAEMKTTIGAVYIKPNFPGRCSHICNGGFLVDPLWRRKGVGSALGEYFVRVAPLLGYRAAFFNLVFAQNTASMRLWEKLGFKKIGLIPRAGRLKGLGFVDAWQYHMEFEGEKEKGDA</sequence>
<dbReference type="Pfam" id="PF00583">
    <property type="entry name" value="Acetyltransf_1"/>
    <property type="match status" value="1"/>
</dbReference>
<dbReference type="AlphaFoldDB" id="A0A0G4I973"/>
<dbReference type="VEuPathDB" id="CryptoDB:Cvel_12194"/>
<dbReference type="PANTHER" id="PTHR43138:SF1">
    <property type="entry name" value="N-ACETYLTRANSFERASE ACA1"/>
    <property type="match status" value="1"/>
</dbReference>
<dbReference type="PROSITE" id="PS51186">
    <property type="entry name" value="GNAT"/>
    <property type="match status" value="1"/>
</dbReference>
<gene>
    <name evidence="2" type="ORF">Cvel_12194</name>
</gene>
<accession>A0A0G4I973</accession>
<dbReference type="PANTHER" id="PTHR43138">
    <property type="entry name" value="ACETYLTRANSFERASE, GNAT FAMILY"/>
    <property type="match status" value="1"/>
</dbReference>
<dbReference type="InterPro" id="IPR016181">
    <property type="entry name" value="Acyl_CoA_acyltransferase"/>
</dbReference>
<dbReference type="GO" id="GO:0005634">
    <property type="term" value="C:nucleus"/>
    <property type="evidence" value="ECO:0007669"/>
    <property type="project" value="TreeGrafter"/>
</dbReference>